<dbReference type="Gene3D" id="3.40.50.10240">
    <property type="entry name" value="Thiamin pyrophosphokinase, catalytic domain"/>
    <property type="match status" value="1"/>
</dbReference>
<evidence type="ECO:0000256" key="1">
    <source>
        <dbReference type="ARBA" id="ARBA00022679"/>
    </source>
</evidence>
<dbReference type="InterPro" id="IPR007371">
    <property type="entry name" value="TPK_catalytic"/>
</dbReference>
<evidence type="ECO:0000256" key="2">
    <source>
        <dbReference type="ARBA" id="ARBA00022741"/>
    </source>
</evidence>
<dbReference type="GO" id="GO:0016301">
    <property type="term" value="F:kinase activity"/>
    <property type="evidence" value="ECO:0007669"/>
    <property type="project" value="UniProtKB-KW"/>
</dbReference>
<keyword evidence="2" id="KW-0547">Nucleotide-binding</keyword>
<dbReference type="GO" id="GO:0006772">
    <property type="term" value="P:thiamine metabolic process"/>
    <property type="evidence" value="ECO:0007669"/>
    <property type="project" value="InterPro"/>
</dbReference>
<evidence type="ECO:0000313" key="10">
    <source>
        <dbReference type="Proteomes" id="UP000572268"/>
    </source>
</evidence>
<dbReference type="GO" id="GO:0030975">
    <property type="term" value="F:thiamine binding"/>
    <property type="evidence" value="ECO:0007669"/>
    <property type="project" value="InterPro"/>
</dbReference>
<feature type="domain" description="Thiamin pyrophosphokinase thiamin-binding" evidence="8">
    <location>
        <begin position="413"/>
        <end position="465"/>
    </location>
</feature>
<dbReference type="Pfam" id="PF04263">
    <property type="entry name" value="TPK_catalytic"/>
    <property type="match status" value="1"/>
</dbReference>
<gene>
    <name evidence="9" type="primary">TPK1</name>
    <name evidence="9" type="ORF">FOL46_002009</name>
</gene>
<proteinExistence type="predicted"/>
<dbReference type="InterPro" id="IPR007373">
    <property type="entry name" value="Thiamin_PyroPKinase_B1-bd"/>
</dbReference>
<keyword evidence="1" id="KW-0808">Transferase</keyword>
<dbReference type="GO" id="GO:0004788">
    <property type="term" value="F:thiamine diphosphokinase activity"/>
    <property type="evidence" value="ECO:0007669"/>
    <property type="project" value="InterPro"/>
</dbReference>
<dbReference type="Pfam" id="PF04265">
    <property type="entry name" value="TPK_B1_binding"/>
    <property type="match status" value="1"/>
</dbReference>
<keyword evidence="6" id="KW-0472">Membrane</keyword>
<dbReference type="AlphaFoldDB" id="A0A7J6MA11"/>
<dbReference type="InterPro" id="IPR036759">
    <property type="entry name" value="TPK_catalytic_sf"/>
</dbReference>
<feature type="region of interest" description="Disordered" evidence="5">
    <location>
        <begin position="97"/>
        <end position="138"/>
    </location>
</feature>
<evidence type="ECO:0000256" key="4">
    <source>
        <dbReference type="ARBA" id="ARBA00022840"/>
    </source>
</evidence>
<evidence type="ECO:0000256" key="3">
    <source>
        <dbReference type="ARBA" id="ARBA00022777"/>
    </source>
</evidence>
<accession>A0A7J6MA11</accession>
<dbReference type="InterPro" id="IPR006282">
    <property type="entry name" value="Thi_PPkinase"/>
</dbReference>
<evidence type="ECO:0000259" key="8">
    <source>
        <dbReference type="Pfam" id="PF04265"/>
    </source>
</evidence>
<dbReference type="GO" id="GO:0009229">
    <property type="term" value="P:thiamine diphosphate biosynthetic process"/>
    <property type="evidence" value="ECO:0007669"/>
    <property type="project" value="InterPro"/>
</dbReference>
<dbReference type="InterPro" id="IPR036371">
    <property type="entry name" value="TPK_B1-bd_sf"/>
</dbReference>
<dbReference type="GO" id="GO:0005524">
    <property type="term" value="F:ATP binding"/>
    <property type="evidence" value="ECO:0007669"/>
    <property type="project" value="UniProtKB-KW"/>
</dbReference>
<feature type="transmembrane region" description="Helical" evidence="6">
    <location>
        <begin position="67"/>
        <end position="87"/>
    </location>
</feature>
<dbReference type="EMBL" id="JABANN010000160">
    <property type="protein sequence ID" value="KAF4668433.1"/>
    <property type="molecule type" value="Genomic_DNA"/>
</dbReference>
<feature type="transmembrane region" description="Helical" evidence="6">
    <location>
        <begin position="209"/>
        <end position="233"/>
    </location>
</feature>
<evidence type="ECO:0000256" key="5">
    <source>
        <dbReference type="SAM" id="MobiDB-lite"/>
    </source>
</evidence>
<feature type="compositionally biased region" description="Basic and acidic residues" evidence="5">
    <location>
        <begin position="97"/>
        <end position="106"/>
    </location>
</feature>
<dbReference type="Gene3D" id="2.60.120.320">
    <property type="entry name" value="Thiamin pyrophosphokinase, thiamin-binding domain"/>
    <property type="match status" value="1"/>
</dbReference>
<evidence type="ECO:0000256" key="6">
    <source>
        <dbReference type="SAM" id="Phobius"/>
    </source>
</evidence>
<protein>
    <submittedName>
        <fullName evidence="9">cAMP-dependent protein kinase subunit</fullName>
    </submittedName>
</protein>
<keyword evidence="4" id="KW-0067">ATP-binding</keyword>
<feature type="domain" description="Thiamin pyrophosphokinase catalytic" evidence="7">
    <location>
        <begin position="242"/>
        <end position="358"/>
    </location>
</feature>
<keyword evidence="6" id="KW-0812">Transmembrane</keyword>
<dbReference type="Proteomes" id="UP000572268">
    <property type="component" value="Unassembled WGS sequence"/>
</dbReference>
<dbReference type="NCBIfam" id="TIGR01378">
    <property type="entry name" value="thi_PPkinase"/>
    <property type="match status" value="1"/>
</dbReference>
<sequence length="516" mass="57750">MVVLFRSGEDLVSNFWSTLPTFGIAVGRVRENLASLNEVIVDSISTPQGWERDVAGAWRSLPRKLQLIQFMFLLLGLSLALSAWCWARSNRREDEEARGRKMREEQQQQQQKQRRPKDAKRDDACQGALTPTTVASPVRHRGRKDVAILKADIDGDRRRVLVYCDYDGEASPRFLALNRAGREEEIILRSKLKYHKHRLTRRTGVEGKLLFELVWYYVLAYSLLVLLTTLTFAPSSSSQPGVRICADGGSNRLYDQFRGQLVPDVIIGDFDSVRPEVIQSFQSSKFGEPLRVIKCSDECNTDLDKCMLYAAYHYNHNPDEYSAAGHDEAAPLVAVAGSINYGGRLDHTFSIINSLLTATRGTSKESAGAYAMRLPNKFRPILLDPDCLAMVLPAGDHSLQLGRTDCVRPERRYYAGVLPVEAPVRSCTTEGLRWNCEDYRLEFGGIISACNQISETTEMLRIVNSDPALFTMTLTAEEASLQPSSPMGDVGSSVPMEGFKSFYTSVTGRDEVQLPK</sequence>
<evidence type="ECO:0000259" key="7">
    <source>
        <dbReference type="Pfam" id="PF04263"/>
    </source>
</evidence>
<reference evidence="9 10" key="1">
    <citation type="submission" date="2020-04" db="EMBL/GenBank/DDBJ databases">
        <title>Perkinsus olseni comparative genomics.</title>
        <authorList>
            <person name="Bogema D.R."/>
        </authorList>
    </citation>
    <scope>NUCLEOTIDE SEQUENCE [LARGE SCALE GENOMIC DNA]</scope>
    <source>
        <strain evidence="9">ATCC PRA-31</strain>
    </source>
</reference>
<organism evidence="9 10">
    <name type="scientific">Perkinsus olseni</name>
    <name type="common">Perkinsus atlanticus</name>
    <dbReference type="NCBI Taxonomy" id="32597"/>
    <lineage>
        <taxon>Eukaryota</taxon>
        <taxon>Sar</taxon>
        <taxon>Alveolata</taxon>
        <taxon>Perkinsozoa</taxon>
        <taxon>Perkinsea</taxon>
        <taxon>Perkinsida</taxon>
        <taxon>Perkinsidae</taxon>
        <taxon>Perkinsus</taxon>
    </lineage>
</organism>
<dbReference type="PANTHER" id="PTHR13622:SF8">
    <property type="entry name" value="THIAMIN PYROPHOSPHOKINASE 1"/>
    <property type="match status" value="1"/>
</dbReference>
<keyword evidence="3 9" id="KW-0418">Kinase</keyword>
<comment type="caution">
    <text evidence="9">The sequence shown here is derived from an EMBL/GenBank/DDBJ whole genome shotgun (WGS) entry which is preliminary data.</text>
</comment>
<dbReference type="SUPFAM" id="SSF63999">
    <property type="entry name" value="Thiamin pyrophosphokinase, catalytic domain"/>
    <property type="match status" value="1"/>
</dbReference>
<name>A0A7J6MA11_PEROL</name>
<dbReference type="SUPFAM" id="SSF63862">
    <property type="entry name" value="Thiamin pyrophosphokinase, substrate-binding domain"/>
    <property type="match status" value="1"/>
</dbReference>
<evidence type="ECO:0000313" key="9">
    <source>
        <dbReference type="EMBL" id="KAF4668433.1"/>
    </source>
</evidence>
<dbReference type="CDD" id="cd07995">
    <property type="entry name" value="TPK"/>
    <property type="match status" value="1"/>
</dbReference>
<dbReference type="PANTHER" id="PTHR13622">
    <property type="entry name" value="THIAMIN PYROPHOSPHOKINASE"/>
    <property type="match status" value="1"/>
</dbReference>
<keyword evidence="6" id="KW-1133">Transmembrane helix</keyword>